<dbReference type="RefSeq" id="WP_119666648.1">
    <property type="nucleotide sequence ID" value="NZ_QXED01000001.1"/>
</dbReference>
<dbReference type="NCBIfam" id="TIGR01662">
    <property type="entry name" value="HAD-SF-IIIA"/>
    <property type="match status" value="1"/>
</dbReference>
<dbReference type="InterPro" id="IPR036412">
    <property type="entry name" value="HAD-like_sf"/>
</dbReference>
<comment type="cofactor">
    <cofactor evidence="10">
        <name>Zn(2+)</name>
        <dbReference type="ChEBI" id="CHEBI:29105"/>
    </cofactor>
</comment>
<keyword evidence="4 7" id="KW-0378">Hydrolase</keyword>
<keyword evidence="2 7" id="KW-0963">Cytoplasm</keyword>
<feature type="site" description="Stabilizes the phosphoryl group" evidence="9">
    <location>
        <position position="51"/>
    </location>
</feature>
<dbReference type="NCBIfam" id="TIGR01656">
    <property type="entry name" value="Histidinol-ppas"/>
    <property type="match status" value="1"/>
</dbReference>
<proteinExistence type="inferred from homology"/>
<gene>
    <name evidence="11" type="ORF">DYU11_05830</name>
</gene>
<dbReference type="PANTHER" id="PTHR42891">
    <property type="entry name" value="D-GLYCERO-BETA-D-MANNO-HEPTOSE-1,7-BISPHOSPHATE 7-PHOSPHATASE"/>
    <property type="match status" value="1"/>
</dbReference>
<dbReference type="InterPro" id="IPR023214">
    <property type="entry name" value="HAD_sf"/>
</dbReference>
<dbReference type="GO" id="GO:0005975">
    <property type="term" value="P:carbohydrate metabolic process"/>
    <property type="evidence" value="ECO:0007669"/>
    <property type="project" value="InterPro"/>
</dbReference>
<reference evidence="11 12" key="1">
    <citation type="submission" date="2018-08" db="EMBL/GenBank/DDBJ databases">
        <title>Fibrisoma montanum sp. nov., isolated from Danxia mountain soil.</title>
        <authorList>
            <person name="Huang Y."/>
        </authorList>
    </citation>
    <scope>NUCLEOTIDE SEQUENCE [LARGE SCALE GENOMIC DNA]</scope>
    <source>
        <strain evidence="11 12">HYT19</strain>
    </source>
</reference>
<sequence length="184" mass="21021">MNKCVFLDRDGVLNEDRVDYVYRVEDFVIPKGVPEGLRMLKDAGYLLIVVTNQAGIAKGLYTRDDVMKCYQYLQEKCNNVLDDIYFSPHHPDFDSRSLTRKPESLLLEKAIAKYNINPFDSWMVGDALRDIQAGKRVGVRTVQITHTRPLATTSDGYASNLLEATQFLLNFQPNNKSQQQLVEN</sequence>
<keyword evidence="3 10" id="KW-0479">Metal-binding</keyword>
<dbReference type="Pfam" id="PF13242">
    <property type="entry name" value="Hydrolase_like"/>
    <property type="match status" value="1"/>
</dbReference>
<evidence type="ECO:0000256" key="10">
    <source>
        <dbReference type="PIRSR" id="PIRSR004682-4"/>
    </source>
</evidence>
<dbReference type="PANTHER" id="PTHR42891:SF1">
    <property type="entry name" value="D-GLYCERO-BETA-D-MANNO-HEPTOSE-1,7-BISPHOSPHATE 7-PHOSPHATASE"/>
    <property type="match status" value="1"/>
</dbReference>
<evidence type="ECO:0000313" key="12">
    <source>
        <dbReference type="Proteomes" id="UP000283523"/>
    </source>
</evidence>
<evidence type="ECO:0000256" key="5">
    <source>
        <dbReference type="ARBA" id="ARBA00023277"/>
    </source>
</evidence>
<evidence type="ECO:0000256" key="8">
    <source>
        <dbReference type="PIRSR" id="PIRSR004682-1"/>
    </source>
</evidence>
<evidence type="ECO:0000256" key="2">
    <source>
        <dbReference type="ARBA" id="ARBA00022490"/>
    </source>
</evidence>
<dbReference type="GO" id="GO:0046872">
    <property type="term" value="F:metal ion binding"/>
    <property type="evidence" value="ECO:0007669"/>
    <property type="project" value="UniProtKB-KW"/>
</dbReference>
<comment type="caution">
    <text evidence="11">The sequence shown here is derived from an EMBL/GenBank/DDBJ whole genome shotgun (WGS) entry which is preliminary data.</text>
</comment>
<keyword evidence="10" id="KW-0862">Zinc</keyword>
<accession>A0A418MK81</accession>
<feature type="binding site" evidence="10">
    <location>
        <position position="8"/>
    </location>
    <ligand>
        <name>Mg(2+)</name>
        <dbReference type="ChEBI" id="CHEBI:18420"/>
    </ligand>
</feature>
<keyword evidence="5 7" id="KW-0119">Carbohydrate metabolism</keyword>
<evidence type="ECO:0000256" key="4">
    <source>
        <dbReference type="ARBA" id="ARBA00022801"/>
    </source>
</evidence>
<feature type="site" description="Stabilizes the phosphoryl group" evidence="9">
    <location>
        <position position="101"/>
    </location>
</feature>
<dbReference type="GO" id="GO:0005737">
    <property type="term" value="C:cytoplasm"/>
    <property type="evidence" value="ECO:0007669"/>
    <property type="project" value="UniProtKB-SubCell"/>
</dbReference>
<dbReference type="Gene3D" id="3.40.50.1000">
    <property type="entry name" value="HAD superfamily/HAD-like"/>
    <property type="match status" value="1"/>
</dbReference>
<dbReference type="InterPro" id="IPR006543">
    <property type="entry name" value="Histidinol-phos"/>
</dbReference>
<comment type="subcellular location">
    <subcellularLocation>
        <location evidence="1 7">Cytoplasm</location>
    </subcellularLocation>
</comment>
<evidence type="ECO:0000256" key="1">
    <source>
        <dbReference type="ARBA" id="ARBA00004496"/>
    </source>
</evidence>
<dbReference type="PIRSF" id="PIRSF004682">
    <property type="entry name" value="GmhB"/>
    <property type="match status" value="1"/>
</dbReference>
<feature type="site" description="Contributes to substrate recognition" evidence="9">
    <location>
        <position position="100"/>
    </location>
</feature>
<feature type="active site" description="Nucleophile" evidence="8">
    <location>
        <position position="8"/>
    </location>
</feature>
<keyword evidence="12" id="KW-1185">Reference proteome</keyword>
<organism evidence="11 12">
    <name type="scientific">Fibrisoma montanum</name>
    <dbReference type="NCBI Taxonomy" id="2305895"/>
    <lineage>
        <taxon>Bacteria</taxon>
        <taxon>Pseudomonadati</taxon>
        <taxon>Bacteroidota</taxon>
        <taxon>Cytophagia</taxon>
        <taxon>Cytophagales</taxon>
        <taxon>Spirosomataceae</taxon>
        <taxon>Fibrisoma</taxon>
    </lineage>
</organism>
<keyword evidence="10" id="KW-0460">Magnesium</keyword>
<protein>
    <recommendedName>
        <fullName evidence="6 7">D,D-heptose 1,7-bisphosphate phosphatase</fullName>
        <ecNumber evidence="7">3.1.3.-</ecNumber>
    </recommendedName>
</protein>
<feature type="active site" description="Proton donor" evidence="8">
    <location>
        <position position="10"/>
    </location>
</feature>
<dbReference type="Proteomes" id="UP000283523">
    <property type="component" value="Unassembled WGS sequence"/>
</dbReference>
<evidence type="ECO:0000256" key="6">
    <source>
        <dbReference type="ARBA" id="ARBA00031828"/>
    </source>
</evidence>
<evidence type="ECO:0000256" key="3">
    <source>
        <dbReference type="ARBA" id="ARBA00022723"/>
    </source>
</evidence>
<comment type="cofactor">
    <cofactor evidence="10">
        <name>Mg(2+)</name>
        <dbReference type="ChEBI" id="CHEBI:18420"/>
    </cofactor>
</comment>
<comment type="similarity">
    <text evidence="7">Belongs to the gmhB family.</text>
</comment>
<evidence type="ECO:0000256" key="7">
    <source>
        <dbReference type="PIRNR" id="PIRNR004682"/>
    </source>
</evidence>
<dbReference type="EMBL" id="QXED01000001">
    <property type="protein sequence ID" value="RIV27809.1"/>
    <property type="molecule type" value="Genomic_DNA"/>
</dbReference>
<dbReference type="CDD" id="cd07503">
    <property type="entry name" value="HAD_HisB-N"/>
    <property type="match status" value="1"/>
</dbReference>
<name>A0A418MK81_9BACT</name>
<evidence type="ECO:0000313" key="11">
    <source>
        <dbReference type="EMBL" id="RIV27809.1"/>
    </source>
</evidence>
<dbReference type="InterPro" id="IPR006549">
    <property type="entry name" value="HAD-SF_hydro_IIIA"/>
</dbReference>
<dbReference type="OrthoDB" id="9813880at2"/>
<evidence type="ECO:0000256" key="9">
    <source>
        <dbReference type="PIRSR" id="PIRSR004682-3"/>
    </source>
</evidence>
<dbReference type="EC" id="3.1.3.-" evidence="7"/>
<feature type="binding site" evidence="10">
    <location>
        <position position="126"/>
    </location>
    <ligand>
        <name>Mg(2+)</name>
        <dbReference type="ChEBI" id="CHEBI:18420"/>
    </ligand>
</feature>
<feature type="binding site" evidence="10">
    <location>
        <position position="10"/>
    </location>
    <ligand>
        <name>Mg(2+)</name>
        <dbReference type="ChEBI" id="CHEBI:18420"/>
    </ligand>
</feature>
<dbReference type="SUPFAM" id="SSF56784">
    <property type="entry name" value="HAD-like"/>
    <property type="match status" value="1"/>
</dbReference>
<dbReference type="AlphaFoldDB" id="A0A418MK81"/>
<dbReference type="InterPro" id="IPR004446">
    <property type="entry name" value="Heptose_bisP_phosphatase"/>
</dbReference>
<feature type="binding site" evidence="10">
    <location>
        <position position="89"/>
    </location>
    <ligand>
        <name>Zn(2+)</name>
        <dbReference type="ChEBI" id="CHEBI:29105"/>
    </ligand>
</feature>
<dbReference type="GO" id="GO:0016791">
    <property type="term" value="F:phosphatase activity"/>
    <property type="evidence" value="ECO:0007669"/>
    <property type="project" value="InterPro"/>
</dbReference>